<evidence type="ECO:0000313" key="3">
    <source>
        <dbReference type="EMBL" id="CAH0997171.1"/>
    </source>
</evidence>
<evidence type="ECO:0000259" key="2">
    <source>
        <dbReference type="PROSITE" id="PS51898"/>
    </source>
</evidence>
<protein>
    <submittedName>
        <fullName evidence="3">Tyrosine recombinase XerD</fullName>
    </submittedName>
</protein>
<dbReference type="Pfam" id="PF00589">
    <property type="entry name" value="Phage_integrase"/>
    <property type="match status" value="1"/>
</dbReference>
<dbReference type="InterPro" id="IPR002104">
    <property type="entry name" value="Integrase_catalytic"/>
</dbReference>
<dbReference type="EMBL" id="CAKLPY010000002">
    <property type="protein sequence ID" value="CAH0997171.1"/>
    <property type="molecule type" value="Genomic_DNA"/>
</dbReference>
<name>A0ABM9ATW0_9BACT</name>
<organism evidence="3 4">
    <name type="scientific">Emticicia aquatica</name>
    <dbReference type="NCBI Taxonomy" id="1681835"/>
    <lineage>
        <taxon>Bacteria</taxon>
        <taxon>Pseudomonadati</taxon>
        <taxon>Bacteroidota</taxon>
        <taxon>Cytophagia</taxon>
        <taxon>Cytophagales</taxon>
        <taxon>Leadbetterellaceae</taxon>
        <taxon>Emticicia</taxon>
    </lineage>
</organism>
<reference evidence="3" key="1">
    <citation type="submission" date="2021-12" db="EMBL/GenBank/DDBJ databases">
        <authorList>
            <person name="Rodrigo-Torres L."/>
            <person name="Arahal R. D."/>
            <person name="Lucena T."/>
        </authorList>
    </citation>
    <scope>NUCLEOTIDE SEQUENCE</scope>
    <source>
        <strain evidence="3">CECT 8858</strain>
    </source>
</reference>
<feature type="domain" description="Tyr recombinase" evidence="2">
    <location>
        <begin position="1"/>
        <end position="131"/>
    </location>
</feature>
<dbReference type="PANTHER" id="PTHR30349">
    <property type="entry name" value="PHAGE INTEGRASE-RELATED"/>
    <property type="match status" value="1"/>
</dbReference>
<dbReference type="InterPro" id="IPR011010">
    <property type="entry name" value="DNA_brk_join_enz"/>
</dbReference>
<proteinExistence type="predicted"/>
<keyword evidence="4" id="KW-1185">Reference proteome</keyword>
<sequence>MKYIRSKNDRLYTIPLIAEAINIIDYYRQYRRDNYIFPILYKKRHQTATSIYNRIKKINREVNTNLKEIASMIGIDADITFYVARHTFATVLKRKGLPTPVIQEMMGHDSEKTTQIYLDDFDNEVLYDASKMLVN</sequence>
<evidence type="ECO:0000256" key="1">
    <source>
        <dbReference type="ARBA" id="ARBA00023172"/>
    </source>
</evidence>
<dbReference type="InterPro" id="IPR013762">
    <property type="entry name" value="Integrase-like_cat_sf"/>
</dbReference>
<accession>A0ABM9ATW0</accession>
<evidence type="ECO:0000313" key="4">
    <source>
        <dbReference type="Proteomes" id="UP000837932"/>
    </source>
</evidence>
<dbReference type="PANTHER" id="PTHR30349:SF64">
    <property type="entry name" value="PROPHAGE INTEGRASE INTD-RELATED"/>
    <property type="match status" value="1"/>
</dbReference>
<comment type="caution">
    <text evidence="3">The sequence shown here is derived from an EMBL/GenBank/DDBJ whole genome shotgun (WGS) entry which is preliminary data.</text>
</comment>
<dbReference type="PROSITE" id="PS51898">
    <property type="entry name" value="TYR_RECOMBINASE"/>
    <property type="match status" value="1"/>
</dbReference>
<dbReference type="Proteomes" id="UP000837932">
    <property type="component" value="Unassembled WGS sequence"/>
</dbReference>
<dbReference type="InterPro" id="IPR050090">
    <property type="entry name" value="Tyrosine_recombinase_XerCD"/>
</dbReference>
<dbReference type="Gene3D" id="1.10.443.10">
    <property type="entry name" value="Intergrase catalytic core"/>
    <property type="match status" value="1"/>
</dbReference>
<gene>
    <name evidence="3" type="primary">xerD_3</name>
    <name evidence="3" type="ORF">EMA8858_03308</name>
</gene>
<dbReference type="SUPFAM" id="SSF56349">
    <property type="entry name" value="DNA breaking-rejoining enzymes"/>
    <property type="match status" value="1"/>
</dbReference>
<keyword evidence="1" id="KW-0233">DNA recombination</keyword>